<gene>
    <name evidence="1" type="ORF">BAU17_11860</name>
</gene>
<dbReference type="RefSeq" id="WP_161902563.1">
    <property type="nucleotide sequence ID" value="NZ_MAEL01000045.1"/>
</dbReference>
<comment type="caution">
    <text evidence="1">The sequence shown here is derived from an EMBL/GenBank/DDBJ whole genome shotgun (WGS) entry which is preliminary data.</text>
</comment>
<name>A0ABQ6YY24_9ENTE</name>
<evidence type="ECO:0000313" key="2">
    <source>
        <dbReference type="Proteomes" id="UP000782705"/>
    </source>
</evidence>
<proteinExistence type="predicted"/>
<dbReference type="Proteomes" id="UP000782705">
    <property type="component" value="Unassembled WGS sequence"/>
</dbReference>
<reference evidence="1 2" key="1">
    <citation type="submission" date="2016-06" db="EMBL/GenBank/DDBJ databases">
        <title>Four novel species of enterococci isolated from chicken manure.</title>
        <authorList>
            <person name="Van Tyne D."/>
        </authorList>
    </citation>
    <scope>NUCLEOTIDE SEQUENCE [LARGE SCALE GENOMIC DNA]</scope>
    <source>
        <strain evidence="1 2">CU12B</strain>
    </source>
</reference>
<protein>
    <submittedName>
        <fullName evidence="1">Uncharacterized protein</fullName>
    </submittedName>
</protein>
<sequence>MKRVYILLTDTGTVFTKCIRVFTGKKYNHASLGLDLQLNQVYSFGRKKVTNPFDGGFVKENLYQDFFLQASCQVYCFEVAEEQFERLQDTVQAFGLDSAKYKYNLLGLVGIALHQHWNRKDAYFCSQFLAHVFEESQTVRFSKPIYLITPTDLIEAVQPRLVYEGTVDEYLANSATYIESPITVYGTSQKYGTSSVKKWGFPVINRFF</sequence>
<accession>A0ABQ6YY24</accession>
<dbReference type="InterPro" id="IPR038765">
    <property type="entry name" value="Papain-like_cys_pep_sf"/>
</dbReference>
<dbReference type="SUPFAM" id="SSF54001">
    <property type="entry name" value="Cysteine proteinases"/>
    <property type="match status" value="1"/>
</dbReference>
<evidence type="ECO:0000313" key="1">
    <source>
        <dbReference type="EMBL" id="KAF1302903.1"/>
    </source>
</evidence>
<dbReference type="EMBL" id="MAEL01000045">
    <property type="protein sequence ID" value="KAF1302903.1"/>
    <property type="molecule type" value="Genomic_DNA"/>
</dbReference>
<organism evidence="1 2">
    <name type="scientific">Candidatus Enterococcus willemsii</name>
    <dbReference type="NCBI Taxonomy" id="1857215"/>
    <lineage>
        <taxon>Bacteria</taxon>
        <taxon>Bacillati</taxon>
        <taxon>Bacillota</taxon>
        <taxon>Bacilli</taxon>
        <taxon>Lactobacillales</taxon>
        <taxon>Enterococcaceae</taxon>
        <taxon>Enterococcus</taxon>
    </lineage>
</organism>
<dbReference type="Gene3D" id="3.90.1720.10">
    <property type="entry name" value="endopeptidase domain like (from Nostoc punctiforme)"/>
    <property type="match status" value="1"/>
</dbReference>
<keyword evidence="2" id="KW-1185">Reference proteome</keyword>